<dbReference type="Proteomes" id="UP000317429">
    <property type="component" value="Chromosome"/>
</dbReference>
<evidence type="ECO:0000313" key="3">
    <source>
        <dbReference type="Proteomes" id="UP000317429"/>
    </source>
</evidence>
<gene>
    <name evidence="2" type="ORF">Pla175_04480</name>
</gene>
<dbReference type="AlphaFoldDB" id="A0A518D6H9"/>
<sequence>MTDRERWIIYPLLFLALGAALRDKLAKRTLSDQLVCKTLLVVDEKGRVLSQLEGDSLRIGSKSGEGEIRVGKVLADGVQAGTVQTHLLNAVFYTRPAAPEPVAAPVAPPQPQPQPQPKPKPKPKPAPKLQPAPAEDE</sequence>
<name>A0A518D6H9_9BACT</name>
<evidence type="ECO:0000256" key="1">
    <source>
        <dbReference type="SAM" id="MobiDB-lite"/>
    </source>
</evidence>
<keyword evidence="3" id="KW-1185">Reference proteome</keyword>
<feature type="compositionally biased region" description="Pro residues" evidence="1">
    <location>
        <begin position="106"/>
        <end position="118"/>
    </location>
</feature>
<dbReference type="RefSeq" id="WP_197527215.1">
    <property type="nucleotide sequence ID" value="NZ_CP036291.1"/>
</dbReference>
<protein>
    <submittedName>
        <fullName evidence="2">Uncharacterized protein</fullName>
    </submittedName>
</protein>
<dbReference type="EMBL" id="CP036291">
    <property type="protein sequence ID" value="QDU87093.1"/>
    <property type="molecule type" value="Genomic_DNA"/>
</dbReference>
<reference evidence="2 3" key="1">
    <citation type="submission" date="2019-02" db="EMBL/GenBank/DDBJ databases">
        <title>Deep-cultivation of Planctomycetes and their phenomic and genomic characterization uncovers novel biology.</title>
        <authorList>
            <person name="Wiegand S."/>
            <person name="Jogler M."/>
            <person name="Boedeker C."/>
            <person name="Pinto D."/>
            <person name="Vollmers J."/>
            <person name="Rivas-Marin E."/>
            <person name="Kohn T."/>
            <person name="Peeters S.H."/>
            <person name="Heuer A."/>
            <person name="Rast P."/>
            <person name="Oberbeckmann S."/>
            <person name="Bunk B."/>
            <person name="Jeske O."/>
            <person name="Meyerdierks A."/>
            <person name="Storesund J.E."/>
            <person name="Kallscheuer N."/>
            <person name="Luecker S."/>
            <person name="Lage O.M."/>
            <person name="Pohl T."/>
            <person name="Merkel B.J."/>
            <person name="Hornburger P."/>
            <person name="Mueller R.-W."/>
            <person name="Bruemmer F."/>
            <person name="Labrenz M."/>
            <person name="Spormann A.M."/>
            <person name="Op den Camp H."/>
            <person name="Overmann J."/>
            <person name="Amann R."/>
            <person name="Jetten M.S.M."/>
            <person name="Mascher T."/>
            <person name="Medema M.H."/>
            <person name="Devos D.P."/>
            <person name="Kaster A.-K."/>
            <person name="Ovreas L."/>
            <person name="Rohde M."/>
            <person name="Galperin M.Y."/>
            <person name="Jogler C."/>
        </authorList>
    </citation>
    <scope>NUCLEOTIDE SEQUENCE [LARGE SCALE GENOMIC DNA]</scope>
    <source>
        <strain evidence="2 3">Pla175</strain>
    </source>
</reference>
<accession>A0A518D6H9</accession>
<evidence type="ECO:0000313" key="2">
    <source>
        <dbReference type="EMBL" id="QDU87093.1"/>
    </source>
</evidence>
<dbReference type="KEGG" id="pnd:Pla175_04480"/>
<organism evidence="2 3">
    <name type="scientific">Pirellulimonas nuda</name>
    <dbReference type="NCBI Taxonomy" id="2528009"/>
    <lineage>
        <taxon>Bacteria</taxon>
        <taxon>Pseudomonadati</taxon>
        <taxon>Planctomycetota</taxon>
        <taxon>Planctomycetia</taxon>
        <taxon>Pirellulales</taxon>
        <taxon>Lacipirellulaceae</taxon>
        <taxon>Pirellulimonas</taxon>
    </lineage>
</organism>
<proteinExistence type="predicted"/>
<feature type="region of interest" description="Disordered" evidence="1">
    <location>
        <begin position="100"/>
        <end position="137"/>
    </location>
</feature>